<dbReference type="PROSITE" id="PS50011">
    <property type="entry name" value="PROTEIN_KINASE_DOM"/>
    <property type="match status" value="1"/>
</dbReference>
<gene>
    <name evidence="7" type="ORF">OKIOD_LOCUS14671</name>
</gene>
<dbReference type="EMBL" id="OU015567">
    <property type="protein sequence ID" value="CAG5111620.1"/>
    <property type="molecule type" value="Genomic_DNA"/>
</dbReference>
<dbReference type="SMART" id="SM00220">
    <property type="entry name" value="S_TKc"/>
    <property type="match status" value="1"/>
</dbReference>
<accession>A0ABN7T1A9</accession>
<evidence type="ECO:0000256" key="2">
    <source>
        <dbReference type="ARBA" id="ARBA00022741"/>
    </source>
</evidence>
<evidence type="ECO:0000259" key="6">
    <source>
        <dbReference type="PROSITE" id="PS50011"/>
    </source>
</evidence>
<dbReference type="InterPro" id="IPR017441">
    <property type="entry name" value="Protein_kinase_ATP_BS"/>
</dbReference>
<keyword evidence="1" id="KW-0808">Transferase</keyword>
<evidence type="ECO:0000256" key="4">
    <source>
        <dbReference type="ARBA" id="ARBA00022840"/>
    </source>
</evidence>
<dbReference type="PANTHER" id="PTHR48016">
    <property type="entry name" value="MAP KINASE KINASE KINASE SSK2-RELATED-RELATED"/>
    <property type="match status" value="1"/>
</dbReference>
<reference evidence="7 8" key="1">
    <citation type="submission" date="2021-04" db="EMBL/GenBank/DDBJ databases">
        <authorList>
            <person name="Bliznina A."/>
        </authorList>
    </citation>
    <scope>NUCLEOTIDE SEQUENCE [LARGE SCALE GENOMIC DNA]</scope>
</reference>
<dbReference type="PROSITE" id="PS00107">
    <property type="entry name" value="PROTEIN_KINASE_ATP"/>
    <property type="match status" value="1"/>
</dbReference>
<proteinExistence type="predicted"/>
<dbReference type="PANTHER" id="PTHR48016:SF56">
    <property type="entry name" value="MAPKK KINASE"/>
    <property type="match status" value="1"/>
</dbReference>
<evidence type="ECO:0000313" key="7">
    <source>
        <dbReference type="EMBL" id="CAG5111620.1"/>
    </source>
</evidence>
<dbReference type="InterPro" id="IPR050538">
    <property type="entry name" value="MAP_kinase_kinase_kinase"/>
</dbReference>
<dbReference type="Proteomes" id="UP001158576">
    <property type="component" value="Chromosome 2"/>
</dbReference>
<dbReference type="Pfam" id="PF00069">
    <property type="entry name" value="Pkinase"/>
    <property type="match status" value="1"/>
</dbReference>
<evidence type="ECO:0000256" key="3">
    <source>
        <dbReference type="ARBA" id="ARBA00022777"/>
    </source>
</evidence>
<name>A0ABN7T1A9_OIKDI</name>
<evidence type="ECO:0000256" key="1">
    <source>
        <dbReference type="ARBA" id="ARBA00022679"/>
    </source>
</evidence>
<sequence>MYPHTIDIGKSLGKGGFGVVSFGTRRDTGDQLAVKQINPIWNADAETIASMRDTIESECEASERLHHKNIVTYFGFKMEANDFLRGQMIYEYCELDLSKEIYPEGLAQITIQSYAIQLIDAIEYMHSSGWVHRDIKPGNILLSPRRDHSVLKLADLGSALLLDEETIVDRPKAEIGNCHGRLIVGKSNFFLGQFGENDYDIEKWRNPLEHYEQKKGKLETLFGGSAFILYAKNFINRCFDHNPETRITASELKNHAFLGQIVTSYSWY</sequence>
<dbReference type="CDD" id="cd00180">
    <property type="entry name" value="PKc"/>
    <property type="match status" value="1"/>
</dbReference>
<feature type="domain" description="Protein kinase" evidence="6">
    <location>
        <begin position="6"/>
        <end position="258"/>
    </location>
</feature>
<keyword evidence="4 5" id="KW-0067">ATP-binding</keyword>
<evidence type="ECO:0000313" key="8">
    <source>
        <dbReference type="Proteomes" id="UP001158576"/>
    </source>
</evidence>
<evidence type="ECO:0000256" key="5">
    <source>
        <dbReference type="PROSITE-ProRule" id="PRU10141"/>
    </source>
</evidence>
<dbReference type="InterPro" id="IPR000719">
    <property type="entry name" value="Prot_kinase_dom"/>
</dbReference>
<dbReference type="Gene3D" id="1.10.510.10">
    <property type="entry name" value="Transferase(Phosphotransferase) domain 1"/>
    <property type="match status" value="2"/>
</dbReference>
<dbReference type="InterPro" id="IPR011009">
    <property type="entry name" value="Kinase-like_dom_sf"/>
</dbReference>
<keyword evidence="2 5" id="KW-0547">Nucleotide-binding</keyword>
<protein>
    <submittedName>
        <fullName evidence="7">Oidioi.mRNA.OKI2018_I69.chr2.g5906.t1.cds</fullName>
    </submittedName>
</protein>
<keyword evidence="3" id="KW-0418">Kinase</keyword>
<keyword evidence="8" id="KW-1185">Reference proteome</keyword>
<organism evidence="7 8">
    <name type="scientific">Oikopleura dioica</name>
    <name type="common">Tunicate</name>
    <dbReference type="NCBI Taxonomy" id="34765"/>
    <lineage>
        <taxon>Eukaryota</taxon>
        <taxon>Metazoa</taxon>
        <taxon>Chordata</taxon>
        <taxon>Tunicata</taxon>
        <taxon>Appendicularia</taxon>
        <taxon>Copelata</taxon>
        <taxon>Oikopleuridae</taxon>
        <taxon>Oikopleura</taxon>
    </lineage>
</organism>
<feature type="binding site" evidence="5">
    <location>
        <position position="35"/>
    </location>
    <ligand>
        <name>ATP</name>
        <dbReference type="ChEBI" id="CHEBI:30616"/>
    </ligand>
</feature>
<dbReference type="SUPFAM" id="SSF56112">
    <property type="entry name" value="Protein kinase-like (PK-like)"/>
    <property type="match status" value="1"/>
</dbReference>